<keyword evidence="1" id="KW-1003">Cell membrane</keyword>
<dbReference type="InterPro" id="IPR029044">
    <property type="entry name" value="Nucleotide-diphossugar_trans"/>
</dbReference>
<evidence type="ECO:0000256" key="1">
    <source>
        <dbReference type="ARBA" id="ARBA00022475"/>
    </source>
</evidence>
<keyword evidence="3 9" id="KW-0808">Transferase</keyword>
<dbReference type="InterPro" id="IPR001173">
    <property type="entry name" value="Glyco_trans_2-like"/>
</dbReference>
<dbReference type="RefSeq" id="WP_102245219.1">
    <property type="nucleotide sequence ID" value="NZ_CP025704.1"/>
</dbReference>
<dbReference type="GO" id="GO:0099621">
    <property type="term" value="F:undecaprenyl-phosphate 4-deoxy-4-formamido-L-arabinose transferase activity"/>
    <property type="evidence" value="ECO:0007669"/>
    <property type="project" value="TreeGrafter"/>
</dbReference>
<keyword evidence="7" id="KW-0472">Membrane</keyword>
<dbReference type="KEGG" id="bsto:C0V70_17825"/>
<evidence type="ECO:0000313" key="9">
    <source>
        <dbReference type="EMBL" id="AUN99930.1"/>
    </source>
</evidence>
<dbReference type="InterPro" id="IPR050256">
    <property type="entry name" value="Glycosyltransferase_2"/>
</dbReference>
<evidence type="ECO:0000259" key="8">
    <source>
        <dbReference type="Pfam" id="PF00535"/>
    </source>
</evidence>
<gene>
    <name evidence="9" type="ORF">C0V70_17825</name>
</gene>
<proteinExistence type="predicted"/>
<dbReference type="GO" id="GO:0005886">
    <property type="term" value="C:plasma membrane"/>
    <property type="evidence" value="ECO:0007669"/>
    <property type="project" value="TreeGrafter"/>
</dbReference>
<keyword evidence="4" id="KW-0812">Transmembrane</keyword>
<keyword evidence="10" id="KW-1185">Reference proteome</keyword>
<dbReference type="Proteomes" id="UP000235584">
    <property type="component" value="Chromosome"/>
</dbReference>
<feature type="domain" description="Glycosyltransferase 2-like" evidence="8">
    <location>
        <begin position="6"/>
        <end position="154"/>
    </location>
</feature>
<organism evidence="9 10">
    <name type="scientific">Bacteriovorax stolpii</name>
    <name type="common">Bdellovibrio stolpii</name>
    <dbReference type="NCBI Taxonomy" id="960"/>
    <lineage>
        <taxon>Bacteria</taxon>
        <taxon>Pseudomonadati</taxon>
        <taxon>Bdellovibrionota</taxon>
        <taxon>Bacteriovoracia</taxon>
        <taxon>Bacteriovoracales</taxon>
        <taxon>Bacteriovoracaceae</taxon>
        <taxon>Bacteriovorax</taxon>
    </lineage>
</organism>
<dbReference type="Pfam" id="PF00535">
    <property type="entry name" value="Glycos_transf_2"/>
    <property type="match status" value="1"/>
</dbReference>
<reference evidence="9 10" key="1">
    <citation type="submission" date="2018-01" db="EMBL/GenBank/DDBJ databases">
        <title>Complete genome sequence of Bacteriovorax stolpii DSM12778.</title>
        <authorList>
            <person name="Tang B."/>
            <person name="Chang J."/>
        </authorList>
    </citation>
    <scope>NUCLEOTIDE SEQUENCE [LARGE SCALE GENOMIC DNA]</scope>
    <source>
        <strain evidence="9 10">DSM 12778</strain>
    </source>
</reference>
<keyword evidence="2" id="KW-0328">Glycosyltransferase</keyword>
<sequence>MTYDLSVCIPAYNSAKTIGLLVEAIFKELSSLKIEVVIVNDSSQDQTESVCLDIVNKYEAVKFYSLRKNFGENNAVMCALNHATAPFAVIIDDDFQNPPHEIIKLYQAIQKGYDVVFSDFIKKNHGWFRNSASWLNNLILTYLINKPYDLYFSTFIIMNRETINEVIKYKGAFPYIQGLVLRSTNNYGQVLVEHKERQEGRSNYTIRKLVNLWLNILINFSSKPLRLMTLFGGVTFLVSTFVLIVLTVLGIGGWASFICALFLLFSIQSIFLGIIGEYIGKLYMDHNGTPQYVLKSQK</sequence>
<dbReference type="EMBL" id="CP025704">
    <property type="protein sequence ID" value="AUN99930.1"/>
    <property type="molecule type" value="Genomic_DNA"/>
</dbReference>
<dbReference type="PANTHER" id="PTHR48090:SF3">
    <property type="entry name" value="UNDECAPRENYL-PHOSPHATE 4-DEOXY-4-FORMAMIDO-L-ARABINOSE TRANSFERASE"/>
    <property type="match status" value="1"/>
</dbReference>
<evidence type="ECO:0000256" key="7">
    <source>
        <dbReference type="ARBA" id="ARBA00023136"/>
    </source>
</evidence>
<dbReference type="AlphaFoldDB" id="A0A2K9NWQ9"/>
<dbReference type="Gene3D" id="3.90.550.10">
    <property type="entry name" value="Spore Coat Polysaccharide Biosynthesis Protein SpsA, Chain A"/>
    <property type="match status" value="1"/>
</dbReference>
<dbReference type="CDD" id="cd04187">
    <property type="entry name" value="DPM1_like_bac"/>
    <property type="match status" value="1"/>
</dbReference>
<evidence type="ECO:0000256" key="2">
    <source>
        <dbReference type="ARBA" id="ARBA00022676"/>
    </source>
</evidence>
<name>A0A2K9NWQ9_BACTC</name>
<evidence type="ECO:0000313" key="10">
    <source>
        <dbReference type="Proteomes" id="UP000235584"/>
    </source>
</evidence>
<dbReference type="OrthoDB" id="5290879at2"/>
<dbReference type="PANTHER" id="PTHR48090">
    <property type="entry name" value="UNDECAPRENYL-PHOSPHATE 4-DEOXY-4-FORMAMIDO-L-ARABINOSE TRANSFERASE-RELATED"/>
    <property type="match status" value="1"/>
</dbReference>
<protein>
    <submittedName>
        <fullName evidence="9">Glycosyltransferase</fullName>
    </submittedName>
</protein>
<evidence type="ECO:0000256" key="5">
    <source>
        <dbReference type="ARBA" id="ARBA00022985"/>
    </source>
</evidence>
<keyword evidence="5" id="KW-0448">Lipopolysaccharide biosynthesis</keyword>
<evidence type="ECO:0000256" key="3">
    <source>
        <dbReference type="ARBA" id="ARBA00022679"/>
    </source>
</evidence>
<evidence type="ECO:0000256" key="4">
    <source>
        <dbReference type="ARBA" id="ARBA00022692"/>
    </source>
</evidence>
<dbReference type="SUPFAM" id="SSF53448">
    <property type="entry name" value="Nucleotide-diphospho-sugar transferases"/>
    <property type="match status" value="1"/>
</dbReference>
<keyword evidence="6" id="KW-1133">Transmembrane helix</keyword>
<accession>A0A2K9NWQ9</accession>
<dbReference type="GO" id="GO:0009103">
    <property type="term" value="P:lipopolysaccharide biosynthetic process"/>
    <property type="evidence" value="ECO:0007669"/>
    <property type="project" value="UniProtKB-KW"/>
</dbReference>
<evidence type="ECO:0000256" key="6">
    <source>
        <dbReference type="ARBA" id="ARBA00022989"/>
    </source>
</evidence>